<evidence type="ECO:0000313" key="3">
    <source>
        <dbReference type="Proteomes" id="UP001549162"/>
    </source>
</evidence>
<feature type="transmembrane region" description="Helical" evidence="1">
    <location>
        <begin position="128"/>
        <end position="150"/>
    </location>
</feature>
<organism evidence="2 3">
    <name type="scientific">Peptoniphilus olsenii</name>
    <dbReference type="NCBI Taxonomy" id="411570"/>
    <lineage>
        <taxon>Bacteria</taxon>
        <taxon>Bacillati</taxon>
        <taxon>Bacillota</taxon>
        <taxon>Tissierellia</taxon>
        <taxon>Tissierellales</taxon>
        <taxon>Peptoniphilaceae</taxon>
        <taxon>Peptoniphilus</taxon>
    </lineage>
</organism>
<protein>
    <submittedName>
        <fullName evidence="2">ABC-2 type transport system permease protein</fullName>
    </submittedName>
</protein>
<feature type="transmembrane region" description="Helical" evidence="1">
    <location>
        <begin position="204"/>
        <end position="231"/>
    </location>
</feature>
<name>A0ABV2J8U6_9FIRM</name>
<sequence length="279" mass="30835">MIFNMEFKSNFGKTIAWAIVLIVLLGLLMAFYPFLAEPQMNSLFGSMLNAFNDSTKEILGFTKSTDITNIGDYLSVVYHYLAVLIFIFAMQLGANSLSKEQNTGNIEYIYSNPISKSEIVTAKLSANIVLYLIFLAIMAIATYGFVFIIAASGVNSKFIPDITDFEVFQALIKIFVSLLGSGLVFMSFGFLLSAMSKTSEHQDAISALFVFLIVLVTIIGKTIGSTFANIVSFFPNVAFATYSFINSDINIVAVGVNIALFVLFVVFTYTIYSHKELKY</sequence>
<accession>A0ABV2J8U6</accession>
<keyword evidence="1" id="KW-0812">Transmembrane</keyword>
<comment type="caution">
    <text evidence="2">The sequence shown here is derived from an EMBL/GenBank/DDBJ whole genome shotgun (WGS) entry which is preliminary data.</text>
</comment>
<proteinExistence type="predicted"/>
<evidence type="ECO:0000313" key="2">
    <source>
        <dbReference type="EMBL" id="MET3616691.1"/>
    </source>
</evidence>
<dbReference type="EMBL" id="JBEPMA010000001">
    <property type="protein sequence ID" value="MET3616691.1"/>
    <property type="molecule type" value="Genomic_DNA"/>
</dbReference>
<feature type="transmembrane region" description="Helical" evidence="1">
    <location>
        <begin position="170"/>
        <end position="192"/>
    </location>
</feature>
<feature type="transmembrane region" description="Helical" evidence="1">
    <location>
        <begin position="251"/>
        <end position="272"/>
    </location>
</feature>
<dbReference type="Proteomes" id="UP001549162">
    <property type="component" value="Unassembled WGS sequence"/>
</dbReference>
<evidence type="ECO:0000256" key="1">
    <source>
        <dbReference type="SAM" id="Phobius"/>
    </source>
</evidence>
<keyword evidence="1" id="KW-1133">Transmembrane helix</keyword>
<dbReference type="PANTHER" id="PTHR43471">
    <property type="entry name" value="ABC TRANSPORTER PERMEASE"/>
    <property type="match status" value="1"/>
</dbReference>
<keyword evidence="3" id="KW-1185">Reference proteome</keyword>
<dbReference type="PANTHER" id="PTHR43471:SF12">
    <property type="entry name" value="HYPOTHETICAL MEMBRANE PROTEIN, CONSERVED"/>
    <property type="match status" value="1"/>
</dbReference>
<keyword evidence="1" id="KW-0472">Membrane</keyword>
<feature type="transmembrane region" description="Helical" evidence="1">
    <location>
        <begin position="77"/>
        <end position="94"/>
    </location>
</feature>
<feature type="transmembrane region" description="Helical" evidence="1">
    <location>
        <begin position="15"/>
        <end position="35"/>
    </location>
</feature>
<reference evidence="2 3" key="1">
    <citation type="submission" date="2024-06" db="EMBL/GenBank/DDBJ databases">
        <title>Genomic Encyclopedia of Type Strains, Phase IV (KMG-IV): sequencing the most valuable type-strain genomes for metagenomic binning, comparative biology and taxonomic classification.</title>
        <authorList>
            <person name="Goeker M."/>
        </authorList>
    </citation>
    <scope>NUCLEOTIDE SEQUENCE [LARGE SCALE GENOMIC DNA]</scope>
    <source>
        <strain evidence="2 3">DSM 21460</strain>
    </source>
</reference>
<gene>
    <name evidence="2" type="ORF">ABID14_000311</name>
</gene>
<dbReference type="Pfam" id="PF12679">
    <property type="entry name" value="ABC2_membrane_2"/>
    <property type="match status" value="1"/>
</dbReference>
<dbReference type="RefSeq" id="WP_354366692.1">
    <property type="nucleotide sequence ID" value="NZ_JBEPMA010000001.1"/>
</dbReference>